<evidence type="ECO:0000313" key="1">
    <source>
        <dbReference type="EMBL" id="AND80497.1"/>
    </source>
</evidence>
<dbReference type="KEGG" id="spat:A0O21_10370"/>
<dbReference type="EMBL" id="CP014699">
    <property type="protein sequence ID" value="AND80497.1"/>
    <property type="molecule type" value="Genomic_DNA"/>
</dbReference>
<keyword evidence="2" id="KW-1185">Reference proteome</keyword>
<sequence length="144" mass="16192">MKKSKAAAFTLLECLIALLVISGSVLVYEALTASVMANVHYLSDNYQENWLLFSQQLYTELEGSHLDKVEHNKLYISRDGQKLALGKSKSDDFRKTHADGRGYQPMLYGVESSQISQNGHIVTINLTFKNGLKRSFVYAFAHES</sequence>
<name>A0A172QAP2_9STRE</name>
<reference evidence="2" key="2">
    <citation type="submission" date="2016-03" db="EMBL/GenBank/DDBJ databases">
        <title>Streptococcus antelopensis sp. nov., isolated from the feces of the Tibetan antelope (Pantholops hodgsonii) in Hoh Xil National Nature Reserve, Qinghai, China.</title>
        <authorList>
            <person name="Bai X."/>
        </authorList>
    </citation>
    <scope>NUCLEOTIDE SEQUENCE [LARGE SCALE GENOMIC DNA]</scope>
    <source>
        <strain evidence="2">TA 26</strain>
    </source>
</reference>
<accession>A0A172QAP2</accession>
<dbReference type="AlphaFoldDB" id="A0A172QAP2"/>
<dbReference type="PIRSF" id="PIRSF031611">
    <property type="entry name" value="Competence_ComGF"/>
    <property type="match status" value="1"/>
</dbReference>
<evidence type="ECO:0000313" key="2">
    <source>
        <dbReference type="Proteomes" id="UP000077317"/>
    </source>
</evidence>
<dbReference type="RefSeq" id="WP_067065306.1">
    <property type="nucleotide sequence ID" value="NZ_CP014699.1"/>
</dbReference>
<protein>
    <submittedName>
        <fullName evidence="1">Competence protein ComGF</fullName>
    </submittedName>
</protein>
<gene>
    <name evidence="1" type="ORF">A0O21_10370</name>
</gene>
<proteinExistence type="predicted"/>
<dbReference type="Pfam" id="PF15980">
    <property type="entry name" value="ComGF"/>
    <property type="match status" value="1"/>
</dbReference>
<dbReference type="STRING" id="1811193.A0O21_10370"/>
<dbReference type="Proteomes" id="UP000077317">
    <property type="component" value="Chromosome"/>
</dbReference>
<reference evidence="1 2" key="1">
    <citation type="journal article" date="2016" name="Int. J. Syst. Evol. Microbiol.">
        <title>Streptococcuspantholopis sp. nov., isolated from faeces of the Tibetan antelope (Pantholops hodgsonii).</title>
        <authorList>
            <person name="Bai X."/>
            <person name="Xiong Y."/>
            <person name="Lu S."/>
            <person name="Jin D."/>
            <person name="Lai X."/>
            <person name="Yang J."/>
            <person name="Niu L."/>
            <person name="Hu S."/>
            <person name="Meng X."/>
            <person name="Pu J."/>
            <person name="Ye C."/>
            <person name="Xu J."/>
        </authorList>
    </citation>
    <scope>NUCLEOTIDE SEQUENCE [LARGE SCALE GENOMIC DNA]</scope>
    <source>
        <strain evidence="1 2">TA 26</strain>
    </source>
</reference>
<dbReference type="InterPro" id="IPR016977">
    <property type="entry name" value="ComGF"/>
</dbReference>
<organism evidence="1 2">
    <name type="scientific">Streptococcus pantholopis</name>
    <dbReference type="NCBI Taxonomy" id="1811193"/>
    <lineage>
        <taxon>Bacteria</taxon>
        <taxon>Bacillati</taxon>
        <taxon>Bacillota</taxon>
        <taxon>Bacilli</taxon>
        <taxon>Lactobacillales</taxon>
        <taxon>Streptococcaceae</taxon>
        <taxon>Streptococcus</taxon>
    </lineage>
</organism>
<dbReference type="NCBIfam" id="NF041002">
    <property type="entry name" value="pilin_ComGF"/>
    <property type="match status" value="1"/>
</dbReference>